<organism evidence="1 2">
    <name type="scientific">Cellulomonas humilata</name>
    <dbReference type="NCBI Taxonomy" id="144055"/>
    <lineage>
        <taxon>Bacteria</taxon>
        <taxon>Bacillati</taxon>
        <taxon>Actinomycetota</taxon>
        <taxon>Actinomycetes</taxon>
        <taxon>Micrococcales</taxon>
        <taxon>Cellulomonadaceae</taxon>
        <taxon>Cellulomonas</taxon>
    </lineage>
</organism>
<sequence>MIAATGDVRALVYAPYSFSGRGPAESCAQIAGGMVATGLRTEVFAGRARTPLPEGVTVRAPFPAVTSRLPWRRVERPALRMLDRQFLRAVATADPRSTVAHFWPGTPGAAVEAARERGIVTVREMINSACATAGPLLDAAYARLGMPPAHAVTKDVIDGETAELRHYDYYFASNPEVERSLLALDIRPEQILPTSFGWRPERFDLDATVERPSGFQAVFVGRIGVRKGVPELLEAWASLDVDGELVLVGAVDDEIRELVDAHTRSGRVRLAGYVENPAALYAGSDVFVFPTWEEGGPQVTYEAAACGLPVVTTPMGAARLVEDGRTGVVVEPGSVAQLASAIRLLADDAEIRRTYAAAAQAAAARFTYGRVGAQRAELLRGALHARAVG</sequence>
<dbReference type="EMBL" id="JAUSVB010000001">
    <property type="protein sequence ID" value="MDQ0371966.1"/>
    <property type="molecule type" value="Genomic_DNA"/>
</dbReference>
<proteinExistence type="predicted"/>
<evidence type="ECO:0000313" key="1">
    <source>
        <dbReference type="EMBL" id="MDQ0371966.1"/>
    </source>
</evidence>
<dbReference type="SUPFAM" id="SSF53756">
    <property type="entry name" value="UDP-Glycosyltransferase/glycogen phosphorylase"/>
    <property type="match status" value="1"/>
</dbReference>
<comment type="caution">
    <text evidence="1">The sequence shown here is derived from an EMBL/GenBank/DDBJ whole genome shotgun (WGS) entry which is preliminary data.</text>
</comment>
<keyword evidence="2" id="KW-1185">Reference proteome</keyword>
<protein>
    <submittedName>
        <fullName evidence="1">Glycosyltransferase involved in cell wall biosynthesis</fullName>
    </submittedName>
</protein>
<evidence type="ECO:0000313" key="2">
    <source>
        <dbReference type="Proteomes" id="UP001239626"/>
    </source>
</evidence>
<dbReference type="Proteomes" id="UP001239626">
    <property type="component" value="Unassembled WGS sequence"/>
</dbReference>
<reference evidence="1 2" key="1">
    <citation type="submission" date="2023-07" db="EMBL/GenBank/DDBJ databases">
        <title>Sorghum-associated microbial communities from plants grown in Nebraska, USA.</title>
        <authorList>
            <person name="Schachtman D."/>
        </authorList>
    </citation>
    <scope>NUCLEOTIDE SEQUENCE [LARGE SCALE GENOMIC DNA]</scope>
    <source>
        <strain evidence="1 2">BE332</strain>
    </source>
</reference>
<name>A0ABU0E9N7_9CELL</name>
<dbReference type="Pfam" id="PF13692">
    <property type="entry name" value="Glyco_trans_1_4"/>
    <property type="match status" value="1"/>
</dbReference>
<dbReference type="Gene3D" id="3.40.50.2000">
    <property type="entry name" value="Glycogen Phosphorylase B"/>
    <property type="match status" value="2"/>
</dbReference>
<accession>A0ABU0E9N7</accession>
<gene>
    <name evidence="1" type="ORF">J2X26_000263</name>
</gene>
<dbReference type="PANTHER" id="PTHR12526">
    <property type="entry name" value="GLYCOSYLTRANSFERASE"/>
    <property type="match status" value="1"/>
</dbReference>